<dbReference type="InterPro" id="IPR016039">
    <property type="entry name" value="Thiolase-like"/>
</dbReference>
<reference evidence="2 3" key="1">
    <citation type="submission" date="2017-02" db="EMBL/GenBank/DDBJ databases">
        <title>Pseudoalteromonas ulvae TC14 Genome.</title>
        <authorList>
            <person name="Molmeret M."/>
        </authorList>
    </citation>
    <scope>NUCLEOTIDE SEQUENCE [LARGE SCALE GENOMIC DNA]</scope>
    <source>
        <strain evidence="2">TC14</strain>
    </source>
</reference>
<dbReference type="RefSeq" id="WP_086745433.1">
    <property type="nucleotide sequence ID" value="NZ_MWPV01000006.1"/>
</dbReference>
<accession>A0A244CLI6</accession>
<dbReference type="OrthoDB" id="9798676at2"/>
<dbReference type="AlphaFoldDB" id="A0A244CLI6"/>
<gene>
    <name evidence="2" type="ORF">B1199_17520</name>
</gene>
<dbReference type="SUPFAM" id="SSF53901">
    <property type="entry name" value="Thiolase-like"/>
    <property type="match status" value="1"/>
</dbReference>
<evidence type="ECO:0000313" key="2">
    <source>
        <dbReference type="EMBL" id="OUL56462.1"/>
    </source>
</evidence>
<comment type="caution">
    <text evidence="2">The sequence shown here is derived from an EMBL/GenBank/DDBJ whole genome shotgun (WGS) entry which is preliminary data.</text>
</comment>
<name>A0A244CLI6_PSEDV</name>
<protein>
    <recommendedName>
        <fullName evidence="1">Beta-ketoacyl synthase-like N-terminal domain-containing protein</fullName>
    </recommendedName>
</protein>
<evidence type="ECO:0000313" key="3">
    <source>
        <dbReference type="Proteomes" id="UP000194841"/>
    </source>
</evidence>
<organism evidence="2 3">
    <name type="scientific">Pseudoalteromonas ulvae</name>
    <dbReference type="NCBI Taxonomy" id="107327"/>
    <lineage>
        <taxon>Bacteria</taxon>
        <taxon>Pseudomonadati</taxon>
        <taxon>Pseudomonadota</taxon>
        <taxon>Gammaproteobacteria</taxon>
        <taxon>Alteromonadales</taxon>
        <taxon>Pseudoalteromonadaceae</taxon>
        <taxon>Pseudoalteromonas</taxon>
    </lineage>
</organism>
<dbReference type="InterPro" id="IPR014030">
    <property type="entry name" value="Ketoacyl_synth_N"/>
</dbReference>
<evidence type="ECO:0000259" key="1">
    <source>
        <dbReference type="Pfam" id="PF13723"/>
    </source>
</evidence>
<dbReference type="Pfam" id="PF13723">
    <property type="entry name" value="Ketoacyl-synt_2"/>
    <property type="match status" value="1"/>
</dbReference>
<dbReference type="EMBL" id="MWPV01000006">
    <property type="protein sequence ID" value="OUL56462.1"/>
    <property type="molecule type" value="Genomic_DNA"/>
</dbReference>
<keyword evidence="3" id="KW-1185">Reference proteome</keyword>
<proteinExistence type="predicted"/>
<sequence>MLIYIDNISLYTTAQTLSMPARRFLLQEDGQLPPLVWVPAMQRRRLSSFAKMALQVAYCATLQGTSPCPVVFASRHGDLHRTSKIITDMVTEHEISPTSFGLSVHNAVVGLWSILTCNRNEMNAISAGKDSFLAALIETCAYLKTYSVDSLLVIYADQVLPAPYDIYQDEQQADVALGFRVSLSPFSDSSLEENTSIAIELSPSTHQAPSTDSLQALQFIDWLAGEQQVLPIGQSMQWECRRV</sequence>
<dbReference type="Proteomes" id="UP000194841">
    <property type="component" value="Unassembled WGS sequence"/>
</dbReference>
<feature type="domain" description="Beta-ketoacyl synthase-like N-terminal" evidence="1">
    <location>
        <begin position="26"/>
        <end position="238"/>
    </location>
</feature>
<dbReference type="GO" id="GO:0016746">
    <property type="term" value="F:acyltransferase activity"/>
    <property type="evidence" value="ECO:0007669"/>
    <property type="project" value="InterPro"/>
</dbReference>